<dbReference type="Proteomes" id="UP000013525">
    <property type="component" value="Unassembled WGS sequence"/>
</dbReference>
<gene>
    <name evidence="1" type="ORF">Rrhod_1238</name>
</gene>
<organism evidence="1 2">
    <name type="scientific">Rhodococcus rhodnii LMG 5362</name>
    <dbReference type="NCBI Taxonomy" id="1273125"/>
    <lineage>
        <taxon>Bacteria</taxon>
        <taxon>Bacillati</taxon>
        <taxon>Actinomycetota</taxon>
        <taxon>Actinomycetes</taxon>
        <taxon>Mycobacteriales</taxon>
        <taxon>Nocardiaceae</taxon>
        <taxon>Rhodococcus</taxon>
    </lineage>
</organism>
<protein>
    <submittedName>
        <fullName evidence="1">Uncharacterized protein</fullName>
    </submittedName>
</protein>
<dbReference type="AlphaFoldDB" id="R7WQ33"/>
<sequence>MFTTQSTTTQLFAVAAPLHARGTLRAPAVLVDRDRRAGAPASALPIAAAWNALPAGFVPRCRGTVSHHPPR</sequence>
<proteinExistence type="predicted"/>
<name>R7WQ33_9NOCA</name>
<evidence type="ECO:0000313" key="2">
    <source>
        <dbReference type="Proteomes" id="UP000013525"/>
    </source>
</evidence>
<reference evidence="1 2" key="1">
    <citation type="journal article" date="2013" name="Genome Announc.">
        <title>Draft Genome Sequence of Rhodococcus rhodnii Strain LMG5362, a Symbiont of Rhodnius prolixus (Hemiptera, Reduviidae, Triatominae), the Principle Vector of Trypanosoma cruzi.</title>
        <authorList>
            <person name="Pachebat J.A."/>
            <person name="van Keulen G."/>
            <person name="Whitten M.M."/>
            <person name="Girdwood S."/>
            <person name="Del Sol R."/>
            <person name="Dyson P.J."/>
            <person name="Facey P.D."/>
        </authorList>
    </citation>
    <scope>NUCLEOTIDE SEQUENCE [LARGE SCALE GENOMIC DNA]</scope>
    <source>
        <strain evidence="1 2">LMG 5362</strain>
    </source>
</reference>
<keyword evidence="2" id="KW-1185">Reference proteome</keyword>
<comment type="caution">
    <text evidence="1">The sequence shown here is derived from an EMBL/GenBank/DDBJ whole genome shotgun (WGS) entry which is preliminary data.</text>
</comment>
<dbReference type="EMBL" id="APMY01000041">
    <property type="protein sequence ID" value="EOM77431.1"/>
    <property type="molecule type" value="Genomic_DNA"/>
</dbReference>
<accession>R7WQ33</accession>
<evidence type="ECO:0000313" key="1">
    <source>
        <dbReference type="EMBL" id="EOM77431.1"/>
    </source>
</evidence>